<reference evidence="4 5" key="1">
    <citation type="submission" date="2019-09" db="EMBL/GenBank/DDBJ databases">
        <authorList>
            <person name="Ou C."/>
        </authorList>
    </citation>
    <scope>NUCLEOTIDE SEQUENCE [LARGE SCALE GENOMIC DNA]</scope>
    <source>
        <strain evidence="4">S2</strain>
        <tissue evidence="4">Leaf</tissue>
    </source>
</reference>
<evidence type="ECO:0008006" key="6">
    <source>
        <dbReference type="Google" id="ProtNLM"/>
    </source>
</evidence>
<evidence type="ECO:0000256" key="1">
    <source>
        <dbReference type="SAM" id="MobiDB-lite"/>
    </source>
</evidence>
<reference evidence="4 5" key="3">
    <citation type="submission" date="2019-11" db="EMBL/GenBank/DDBJ databases">
        <title>A de novo genome assembly of a pear dwarfing rootstock.</title>
        <authorList>
            <person name="Wang F."/>
            <person name="Wang J."/>
            <person name="Li S."/>
            <person name="Zhang Y."/>
            <person name="Fang M."/>
            <person name="Ma L."/>
            <person name="Zhao Y."/>
            <person name="Jiang S."/>
        </authorList>
    </citation>
    <scope>NUCLEOTIDE SEQUENCE [LARGE SCALE GENOMIC DNA]</scope>
    <source>
        <strain evidence="4">S2</strain>
        <tissue evidence="4">Leaf</tissue>
    </source>
</reference>
<proteinExistence type="predicted"/>
<dbReference type="InterPro" id="IPR005162">
    <property type="entry name" value="Retrotrans_gag_dom"/>
</dbReference>
<gene>
    <name evidence="4" type="ORF">D8674_012508</name>
</gene>
<comment type="caution">
    <text evidence="4">The sequence shown here is derived from an EMBL/GenBank/DDBJ whole genome shotgun (WGS) entry which is preliminary data.</text>
</comment>
<feature type="domain" description="Retrotransposon Copia-like N-terminal" evidence="3">
    <location>
        <begin position="22"/>
        <end position="69"/>
    </location>
</feature>
<evidence type="ECO:0000313" key="5">
    <source>
        <dbReference type="Proteomes" id="UP000327157"/>
    </source>
</evidence>
<sequence>MGESETKFTEVSIDISDPLTLHHSDNPGLILVSKPLDGHNYGQWSRAMRIGLSAKNKIGLIDGSIITPKPTEAKYATWKLCNDMMLLWIVDSVHSDIAGIILYTDTVAGVWNDLKDRFSQGNDSRIYQIRQEIVEHRQGQQSVSAYYTKMKALWDELASYHDPLTCTCEGLKQLAEREEKERVMQFLMGLNDSYATFRGLILMMSPLPDTRKVHALVLQQERQVEVASRRENLSNYHAMQTSRSTTTQGTMSSKKLLKCSYCDGGHLVDDCFFLNGFPVGHKFHGKNVKPKGKKPSAHNAQTNPPQPVKTMPTEGPTFTTEEYNQIMVMLRKGNGNTQSFANVIGRGYEKDDWPRQAI</sequence>
<evidence type="ECO:0000313" key="4">
    <source>
        <dbReference type="EMBL" id="KAB2609340.1"/>
    </source>
</evidence>
<protein>
    <recommendedName>
        <fullName evidence="6">Retrotransposon Copia-like N-terminal domain-containing protein</fullName>
    </recommendedName>
</protein>
<dbReference type="PANTHER" id="PTHR37610:SF97">
    <property type="entry name" value="RETROTRANSPOSON GAG DOMAIN-CONTAINING PROTEIN"/>
    <property type="match status" value="1"/>
</dbReference>
<evidence type="ECO:0000259" key="3">
    <source>
        <dbReference type="Pfam" id="PF14244"/>
    </source>
</evidence>
<dbReference type="Proteomes" id="UP000327157">
    <property type="component" value="Chromosome 14"/>
</dbReference>
<dbReference type="Pfam" id="PF03732">
    <property type="entry name" value="Retrotrans_gag"/>
    <property type="match status" value="1"/>
</dbReference>
<feature type="region of interest" description="Disordered" evidence="1">
    <location>
        <begin position="287"/>
        <end position="314"/>
    </location>
</feature>
<dbReference type="EMBL" id="SMOL01000553">
    <property type="protein sequence ID" value="KAB2609340.1"/>
    <property type="molecule type" value="Genomic_DNA"/>
</dbReference>
<feature type="domain" description="Retrotransposon gag" evidence="2">
    <location>
        <begin position="108"/>
        <end position="191"/>
    </location>
</feature>
<dbReference type="AlphaFoldDB" id="A0A5N5G6J0"/>
<reference evidence="5" key="2">
    <citation type="submission" date="2019-10" db="EMBL/GenBank/DDBJ databases">
        <title>A de novo genome assembly of a pear dwarfing rootstock.</title>
        <authorList>
            <person name="Wang F."/>
            <person name="Wang J."/>
            <person name="Li S."/>
            <person name="Zhang Y."/>
            <person name="Fang M."/>
            <person name="Ma L."/>
            <person name="Zhao Y."/>
            <person name="Jiang S."/>
        </authorList>
    </citation>
    <scope>NUCLEOTIDE SEQUENCE [LARGE SCALE GENOMIC DNA]</scope>
</reference>
<dbReference type="InterPro" id="IPR029472">
    <property type="entry name" value="Copia-like_N"/>
</dbReference>
<dbReference type="PANTHER" id="PTHR37610">
    <property type="entry name" value="CCHC-TYPE DOMAIN-CONTAINING PROTEIN"/>
    <property type="match status" value="1"/>
</dbReference>
<evidence type="ECO:0000259" key="2">
    <source>
        <dbReference type="Pfam" id="PF03732"/>
    </source>
</evidence>
<dbReference type="Pfam" id="PF14244">
    <property type="entry name" value="Retrotran_gag_3"/>
    <property type="match status" value="1"/>
</dbReference>
<dbReference type="OrthoDB" id="5544992at2759"/>
<keyword evidence="5" id="KW-1185">Reference proteome</keyword>
<name>A0A5N5G6J0_9ROSA</name>
<organism evidence="4 5">
    <name type="scientific">Pyrus ussuriensis x Pyrus communis</name>
    <dbReference type="NCBI Taxonomy" id="2448454"/>
    <lineage>
        <taxon>Eukaryota</taxon>
        <taxon>Viridiplantae</taxon>
        <taxon>Streptophyta</taxon>
        <taxon>Embryophyta</taxon>
        <taxon>Tracheophyta</taxon>
        <taxon>Spermatophyta</taxon>
        <taxon>Magnoliopsida</taxon>
        <taxon>eudicotyledons</taxon>
        <taxon>Gunneridae</taxon>
        <taxon>Pentapetalae</taxon>
        <taxon>rosids</taxon>
        <taxon>fabids</taxon>
        <taxon>Rosales</taxon>
        <taxon>Rosaceae</taxon>
        <taxon>Amygdaloideae</taxon>
        <taxon>Maleae</taxon>
        <taxon>Pyrus</taxon>
    </lineage>
</organism>
<feature type="compositionally biased region" description="Basic residues" evidence="1">
    <location>
        <begin position="287"/>
        <end position="296"/>
    </location>
</feature>
<accession>A0A5N5G6J0</accession>